<protein>
    <recommendedName>
        <fullName evidence="1">diguanylate cyclase</fullName>
        <ecNumber evidence="1">2.7.7.65</ecNumber>
    </recommendedName>
</protein>
<dbReference type="GO" id="GO:1902201">
    <property type="term" value="P:negative regulation of bacterial-type flagellum-dependent cell motility"/>
    <property type="evidence" value="ECO:0007669"/>
    <property type="project" value="TreeGrafter"/>
</dbReference>
<name>A0A060NGP0_9BURK</name>
<dbReference type="CDD" id="cd01949">
    <property type="entry name" value="GGDEF"/>
    <property type="match status" value="1"/>
</dbReference>
<dbReference type="EC" id="2.7.7.65" evidence="1"/>
<keyword evidence="3" id="KW-0812">Transmembrane</keyword>
<dbReference type="KEGG" id="cbaa:SRAA_1052"/>
<dbReference type="RefSeq" id="WP_045531347.1">
    <property type="nucleotide sequence ID" value="NZ_AP014568.1"/>
</dbReference>
<dbReference type="Proteomes" id="UP000067461">
    <property type="component" value="Chromosome"/>
</dbReference>
<accession>A0A060NGP0</accession>
<dbReference type="InterPro" id="IPR029787">
    <property type="entry name" value="Nucleotide_cyclase"/>
</dbReference>
<dbReference type="InterPro" id="IPR007894">
    <property type="entry name" value="MASE2"/>
</dbReference>
<proteinExistence type="predicted"/>
<evidence type="ECO:0000259" key="4">
    <source>
        <dbReference type="PROSITE" id="PS50887"/>
    </source>
</evidence>
<feature type="transmembrane region" description="Helical" evidence="3">
    <location>
        <begin position="18"/>
        <end position="37"/>
    </location>
</feature>
<feature type="transmembrane region" description="Helical" evidence="3">
    <location>
        <begin position="43"/>
        <end position="62"/>
    </location>
</feature>
<dbReference type="Pfam" id="PF05230">
    <property type="entry name" value="MASE2"/>
    <property type="match status" value="1"/>
</dbReference>
<dbReference type="PANTHER" id="PTHR45138:SF9">
    <property type="entry name" value="DIGUANYLATE CYCLASE DGCM-RELATED"/>
    <property type="match status" value="1"/>
</dbReference>
<dbReference type="AlphaFoldDB" id="A0A060NGP0"/>
<comment type="catalytic activity">
    <reaction evidence="2">
        <text>2 GTP = 3',3'-c-di-GMP + 2 diphosphate</text>
        <dbReference type="Rhea" id="RHEA:24898"/>
        <dbReference type="ChEBI" id="CHEBI:33019"/>
        <dbReference type="ChEBI" id="CHEBI:37565"/>
        <dbReference type="ChEBI" id="CHEBI:58805"/>
        <dbReference type="EC" id="2.7.7.65"/>
    </reaction>
</comment>
<feature type="transmembrane region" description="Helical" evidence="3">
    <location>
        <begin position="83"/>
        <end position="105"/>
    </location>
</feature>
<dbReference type="GO" id="GO:0043709">
    <property type="term" value="P:cell adhesion involved in single-species biofilm formation"/>
    <property type="evidence" value="ECO:0007669"/>
    <property type="project" value="TreeGrafter"/>
</dbReference>
<dbReference type="Gene3D" id="3.30.70.270">
    <property type="match status" value="1"/>
</dbReference>
<keyword evidence="3" id="KW-0472">Membrane</keyword>
<dbReference type="STRING" id="1458425.SRAA_1052"/>
<reference evidence="5 6" key="1">
    <citation type="journal article" date="2014" name="Nat. Commun.">
        <title>Physiological and genomic features of highly alkaliphilic hydrogen-utilizing Betaproteobacteria from a continental serpentinizing site.</title>
        <authorList>
            <person name="Suzuki S."/>
            <person name="Kuenen J.G."/>
            <person name="Schipper K."/>
            <person name="van der Velde S."/>
            <person name="Ishii S."/>
            <person name="Wu A."/>
            <person name="Sorokin D.Y."/>
            <person name="Tenney A."/>
            <person name="Meng X.Y."/>
            <person name="Morrill P.L."/>
            <person name="Kamagata Y."/>
            <person name="Muyzer G."/>
            <person name="Nealson K.H."/>
        </authorList>
    </citation>
    <scope>NUCLEOTIDE SEQUENCE [LARGE SCALE GENOMIC DNA]</scope>
    <source>
        <strain evidence="5 6">A1</strain>
    </source>
</reference>
<feature type="domain" description="GGDEF" evidence="4">
    <location>
        <begin position="244"/>
        <end position="377"/>
    </location>
</feature>
<sequence>MSVTTPAPRLHWIVTTHWVIRSVGFPIVLLLLAIHLWGQEPPLWAWVLLGVQFLLYPHLIYLRARRAGNPRQAELQHLWLDSFLFGAWAAWLGFPFFIAFALFISSAVNNAIFRGVSGIFWAIGLFAAGALLGGTLGGWQFQPQESTVVMLIFMLGLSVYLLSIGVLAHRRTLALRKTRESLRARESELQALNGALSERLHEIERLQVELREQAIRDPLTGMFNRRYLQSTLEREWARCQREKLPLCVALLDIDHFKQINDRYGHGAGDQVLIRLAQLLNDAIRREDLACRYGGEEFLLLLPGMGADVAYERAQVLRQAFAALEIWVNGARLSLSLSVGVAVAPLHASEPDALIHQADLALYAAKAQGRNRVLLAEVGWAGGP</sequence>
<dbReference type="PROSITE" id="PS50887">
    <property type="entry name" value="GGDEF"/>
    <property type="match status" value="1"/>
</dbReference>
<dbReference type="HOGENOM" id="CLU_000445_11_1_4"/>
<dbReference type="SMART" id="SM00267">
    <property type="entry name" value="GGDEF"/>
    <property type="match status" value="1"/>
</dbReference>
<feature type="transmembrane region" description="Helical" evidence="3">
    <location>
        <begin position="148"/>
        <end position="168"/>
    </location>
</feature>
<dbReference type="PANTHER" id="PTHR45138">
    <property type="entry name" value="REGULATORY COMPONENTS OF SENSORY TRANSDUCTION SYSTEM"/>
    <property type="match status" value="1"/>
</dbReference>
<dbReference type="GO" id="GO:0005886">
    <property type="term" value="C:plasma membrane"/>
    <property type="evidence" value="ECO:0007669"/>
    <property type="project" value="TreeGrafter"/>
</dbReference>
<feature type="transmembrane region" description="Helical" evidence="3">
    <location>
        <begin position="111"/>
        <end position="136"/>
    </location>
</feature>
<dbReference type="InterPro" id="IPR000160">
    <property type="entry name" value="GGDEF_dom"/>
</dbReference>
<keyword evidence="6" id="KW-1185">Reference proteome</keyword>
<evidence type="ECO:0000256" key="3">
    <source>
        <dbReference type="SAM" id="Phobius"/>
    </source>
</evidence>
<dbReference type="EMBL" id="AP014568">
    <property type="protein sequence ID" value="BAO80906.1"/>
    <property type="molecule type" value="Genomic_DNA"/>
</dbReference>
<dbReference type="GO" id="GO:0052621">
    <property type="term" value="F:diguanylate cyclase activity"/>
    <property type="evidence" value="ECO:0007669"/>
    <property type="project" value="UniProtKB-EC"/>
</dbReference>
<dbReference type="SUPFAM" id="SSF55073">
    <property type="entry name" value="Nucleotide cyclase"/>
    <property type="match status" value="1"/>
</dbReference>
<evidence type="ECO:0000256" key="1">
    <source>
        <dbReference type="ARBA" id="ARBA00012528"/>
    </source>
</evidence>
<dbReference type="InterPro" id="IPR050469">
    <property type="entry name" value="Diguanylate_Cyclase"/>
</dbReference>
<dbReference type="Pfam" id="PF00990">
    <property type="entry name" value="GGDEF"/>
    <property type="match status" value="1"/>
</dbReference>
<keyword evidence="3" id="KW-1133">Transmembrane helix</keyword>
<dbReference type="FunFam" id="3.30.70.270:FF:000001">
    <property type="entry name" value="Diguanylate cyclase domain protein"/>
    <property type="match status" value="1"/>
</dbReference>
<evidence type="ECO:0000313" key="5">
    <source>
        <dbReference type="EMBL" id="BAO80906.1"/>
    </source>
</evidence>
<gene>
    <name evidence="5" type="ORF">SRAA_1052</name>
</gene>
<organism evidence="5 6">
    <name type="scientific">Serpentinimonas raichei</name>
    <dbReference type="NCBI Taxonomy" id="1458425"/>
    <lineage>
        <taxon>Bacteria</taxon>
        <taxon>Pseudomonadati</taxon>
        <taxon>Pseudomonadota</taxon>
        <taxon>Betaproteobacteria</taxon>
        <taxon>Burkholderiales</taxon>
        <taxon>Comamonadaceae</taxon>
        <taxon>Serpentinimonas</taxon>
    </lineage>
</organism>
<evidence type="ECO:0000256" key="2">
    <source>
        <dbReference type="ARBA" id="ARBA00034247"/>
    </source>
</evidence>
<dbReference type="NCBIfam" id="TIGR00254">
    <property type="entry name" value="GGDEF"/>
    <property type="match status" value="1"/>
</dbReference>
<dbReference type="InterPro" id="IPR043128">
    <property type="entry name" value="Rev_trsase/Diguanyl_cyclase"/>
</dbReference>
<evidence type="ECO:0000313" key="6">
    <source>
        <dbReference type="Proteomes" id="UP000067461"/>
    </source>
</evidence>